<reference evidence="2 3" key="1">
    <citation type="submission" date="2021-03" db="EMBL/GenBank/DDBJ databases">
        <title>Genomic Encyclopedia of Type Strains, Phase III (KMG-III): the genomes of soil and plant-associated and newly described type strains.</title>
        <authorList>
            <person name="Whitman W."/>
        </authorList>
    </citation>
    <scope>NUCLEOTIDE SEQUENCE [LARGE SCALE GENOMIC DNA]</scope>
    <source>
        <strain evidence="2 3">IMMIB AFH-6</strain>
    </source>
</reference>
<feature type="transmembrane region" description="Helical" evidence="1">
    <location>
        <begin position="51"/>
        <end position="73"/>
    </location>
</feature>
<dbReference type="Proteomes" id="UP000781958">
    <property type="component" value="Unassembled WGS sequence"/>
</dbReference>
<sequence length="171" mass="19072">MDADHRQPRFGRQRLAHELEEYAIVAAYLCVCFGAILLYKASVLEDHGVVVPYYGVGLAKALILGKFMLIGQAFHLGERYRDRPLILAVLFQSAIFLVVLAALTYGEELLVGAMRGRTVAQSVSDIADGKWQEIAATCFLLWLILLPYFGVRQIGRALGDGVLRRMLFGKR</sequence>
<organism evidence="2 3">
    <name type="scientific">Azospirillum rugosum</name>
    <dbReference type="NCBI Taxonomy" id="416170"/>
    <lineage>
        <taxon>Bacteria</taxon>
        <taxon>Pseudomonadati</taxon>
        <taxon>Pseudomonadota</taxon>
        <taxon>Alphaproteobacteria</taxon>
        <taxon>Rhodospirillales</taxon>
        <taxon>Azospirillaceae</taxon>
        <taxon>Azospirillum</taxon>
    </lineage>
</organism>
<dbReference type="EMBL" id="JAGINP010000035">
    <property type="protein sequence ID" value="MBP2296774.1"/>
    <property type="molecule type" value="Genomic_DNA"/>
</dbReference>
<keyword evidence="1" id="KW-0472">Membrane</keyword>
<proteinExistence type="predicted"/>
<keyword evidence="1" id="KW-1133">Transmembrane helix</keyword>
<comment type="caution">
    <text evidence="2">The sequence shown here is derived from an EMBL/GenBank/DDBJ whole genome shotgun (WGS) entry which is preliminary data.</text>
</comment>
<name>A0ABS4SW34_9PROT</name>
<keyword evidence="3" id="KW-1185">Reference proteome</keyword>
<gene>
    <name evidence="2" type="ORF">J2851_006592</name>
</gene>
<evidence type="ECO:0008006" key="4">
    <source>
        <dbReference type="Google" id="ProtNLM"/>
    </source>
</evidence>
<evidence type="ECO:0000313" key="2">
    <source>
        <dbReference type="EMBL" id="MBP2296774.1"/>
    </source>
</evidence>
<keyword evidence="1" id="KW-0812">Transmembrane</keyword>
<protein>
    <recommendedName>
        <fullName evidence="4">Tripartite ATP-independent transporter, DctQ component</fullName>
    </recommendedName>
</protein>
<feature type="transmembrane region" description="Helical" evidence="1">
    <location>
        <begin position="134"/>
        <end position="151"/>
    </location>
</feature>
<feature type="transmembrane region" description="Helical" evidence="1">
    <location>
        <begin position="85"/>
        <end position="105"/>
    </location>
</feature>
<evidence type="ECO:0000256" key="1">
    <source>
        <dbReference type="SAM" id="Phobius"/>
    </source>
</evidence>
<accession>A0ABS4SW34</accession>
<feature type="transmembrane region" description="Helical" evidence="1">
    <location>
        <begin position="21"/>
        <end position="39"/>
    </location>
</feature>
<dbReference type="RefSeq" id="WP_209772353.1">
    <property type="nucleotide sequence ID" value="NZ_JAGINP010000035.1"/>
</dbReference>
<evidence type="ECO:0000313" key="3">
    <source>
        <dbReference type="Proteomes" id="UP000781958"/>
    </source>
</evidence>